<dbReference type="InterPro" id="IPR050357">
    <property type="entry name" value="Arrestin_domain-protein"/>
</dbReference>
<keyword evidence="4" id="KW-1185">Reference proteome</keyword>
<protein>
    <recommendedName>
        <fullName evidence="2">Arrestin C-terminal-like domain-containing protein</fullName>
    </recommendedName>
</protein>
<dbReference type="GO" id="GO:0031625">
    <property type="term" value="F:ubiquitin protein ligase binding"/>
    <property type="evidence" value="ECO:0007669"/>
    <property type="project" value="TreeGrafter"/>
</dbReference>
<dbReference type="GO" id="GO:0030674">
    <property type="term" value="F:protein-macromolecule adaptor activity"/>
    <property type="evidence" value="ECO:0007669"/>
    <property type="project" value="TreeGrafter"/>
</dbReference>
<dbReference type="GO" id="GO:0005829">
    <property type="term" value="C:cytosol"/>
    <property type="evidence" value="ECO:0007669"/>
    <property type="project" value="TreeGrafter"/>
</dbReference>
<dbReference type="GO" id="GO:0005886">
    <property type="term" value="C:plasma membrane"/>
    <property type="evidence" value="ECO:0007669"/>
    <property type="project" value="TreeGrafter"/>
</dbReference>
<dbReference type="Gene3D" id="2.60.40.640">
    <property type="match status" value="1"/>
</dbReference>
<feature type="compositionally biased region" description="Low complexity" evidence="1">
    <location>
        <begin position="174"/>
        <end position="198"/>
    </location>
</feature>
<dbReference type="GO" id="GO:0070086">
    <property type="term" value="P:ubiquitin-dependent endocytosis"/>
    <property type="evidence" value="ECO:0007669"/>
    <property type="project" value="TreeGrafter"/>
</dbReference>
<evidence type="ECO:0000313" key="3">
    <source>
        <dbReference type="EMBL" id="KIY68101.1"/>
    </source>
</evidence>
<name>A0A0D7BES0_9AGAR</name>
<dbReference type="PANTHER" id="PTHR11188:SF17">
    <property type="entry name" value="FI21816P1"/>
    <property type="match status" value="1"/>
</dbReference>
<sequence>MPGSKKNDVTIRLTESAVFLRADDSSTRSRLPDTRSSLLRGLLMLELVKPTKISSVELKLQAVSAMGWPEGFGARRADVSETEKLFSISSTLYDAADSSTKRRASLGPGVSYVNEDIAKDWEDDSINLPRARSRAAVRELERGRPRTREVTTGPVEDLNDVDIPPYSLHPPPAASSSSFHASASGSSNSSTISPSHSSGHLETVDEYPGFHSAPHTPHILSAASSIRSFRGDRSSSRNVGDYADTPPSGPSTAQNSPILSTIPLPGDNPRSPSESRGRRKSARFSLTSVLEAVAPPFSRSREREPSVDNASRGRPRVKNVASANEIPRAIGSKERKSHIFGDIFHDDEKGKTEGDGWKEFGPGLYTYPISFAIPGNAPPTLQTNYGSVKWTLRAVVHRPGAFTTKLETEREVIVVSCPTEEDTEDTENIIVERHWDQQLQYLITVSGRSFYIGDTIPISLTFMPLNKVKLHRLTISIEEKIEYHSAHTKKLARAEPANSVVLLSVRHEAKDGPAILPLESADPEAFMNSPLRLLVNPDDDISELASNAMGPGPWTFQQRLALPTSCKTLHFTNKNKKSNIIINHNLKIVMRVESGDPEAIDPKTGKKKLYDIVVQTPIHILSCRCNPEWTNLPNYTRSFDDPAKIVHQCPCQLPGKTLPLAKTSTRSSSDSDSGASAVETALVDPTRMRSLRTVDSVVGRSDLYERLISGQEGVSGEAPPAYNTVV</sequence>
<dbReference type="PANTHER" id="PTHR11188">
    <property type="entry name" value="ARRESTIN DOMAIN CONTAINING PROTEIN"/>
    <property type="match status" value="1"/>
</dbReference>
<accession>A0A0D7BES0</accession>
<feature type="compositionally biased region" description="Polar residues" evidence="1">
    <location>
        <begin position="250"/>
        <end position="259"/>
    </location>
</feature>
<dbReference type="OrthoDB" id="2238745at2759"/>
<dbReference type="Pfam" id="PF00339">
    <property type="entry name" value="Arrestin_N"/>
    <property type="match status" value="1"/>
</dbReference>
<dbReference type="InterPro" id="IPR011021">
    <property type="entry name" value="Arrestin-like_N"/>
</dbReference>
<proteinExistence type="predicted"/>
<dbReference type="Pfam" id="PF02752">
    <property type="entry name" value="Arrestin_C"/>
    <property type="match status" value="1"/>
</dbReference>
<feature type="region of interest" description="Disordered" evidence="1">
    <location>
        <begin position="139"/>
        <end position="332"/>
    </location>
</feature>
<feature type="domain" description="Arrestin C-terminal-like" evidence="2">
    <location>
        <begin position="435"/>
        <end position="625"/>
    </location>
</feature>
<gene>
    <name evidence="3" type="ORF">CYLTODRAFT_421959</name>
</gene>
<feature type="compositionally biased region" description="Low complexity" evidence="1">
    <location>
        <begin position="663"/>
        <end position="677"/>
    </location>
</feature>
<dbReference type="STRING" id="1314674.A0A0D7BES0"/>
<evidence type="ECO:0000313" key="4">
    <source>
        <dbReference type="Proteomes" id="UP000054007"/>
    </source>
</evidence>
<dbReference type="SMART" id="SM01017">
    <property type="entry name" value="Arrestin_C"/>
    <property type="match status" value="1"/>
</dbReference>
<evidence type="ECO:0000256" key="1">
    <source>
        <dbReference type="SAM" id="MobiDB-lite"/>
    </source>
</evidence>
<dbReference type="InterPro" id="IPR014752">
    <property type="entry name" value="Arrestin-like_C"/>
</dbReference>
<feature type="region of interest" description="Disordered" evidence="1">
    <location>
        <begin position="660"/>
        <end position="680"/>
    </location>
</feature>
<evidence type="ECO:0000259" key="2">
    <source>
        <dbReference type="SMART" id="SM01017"/>
    </source>
</evidence>
<dbReference type="InterPro" id="IPR011022">
    <property type="entry name" value="Arrestin_C-like"/>
</dbReference>
<feature type="compositionally biased region" description="Basic and acidic residues" evidence="1">
    <location>
        <begin position="139"/>
        <end position="149"/>
    </location>
</feature>
<dbReference type="Proteomes" id="UP000054007">
    <property type="component" value="Unassembled WGS sequence"/>
</dbReference>
<dbReference type="EMBL" id="KN880510">
    <property type="protein sequence ID" value="KIY68101.1"/>
    <property type="molecule type" value="Genomic_DNA"/>
</dbReference>
<dbReference type="AlphaFoldDB" id="A0A0D7BES0"/>
<reference evidence="3 4" key="1">
    <citation type="journal article" date="2015" name="Fungal Genet. Biol.">
        <title>Evolution of novel wood decay mechanisms in Agaricales revealed by the genome sequences of Fistulina hepatica and Cylindrobasidium torrendii.</title>
        <authorList>
            <person name="Floudas D."/>
            <person name="Held B.W."/>
            <person name="Riley R."/>
            <person name="Nagy L.G."/>
            <person name="Koehler G."/>
            <person name="Ransdell A.S."/>
            <person name="Younus H."/>
            <person name="Chow J."/>
            <person name="Chiniquy J."/>
            <person name="Lipzen A."/>
            <person name="Tritt A."/>
            <person name="Sun H."/>
            <person name="Haridas S."/>
            <person name="LaButti K."/>
            <person name="Ohm R.A."/>
            <person name="Kues U."/>
            <person name="Blanchette R.A."/>
            <person name="Grigoriev I.V."/>
            <person name="Minto R.E."/>
            <person name="Hibbett D.S."/>
        </authorList>
    </citation>
    <scope>NUCLEOTIDE SEQUENCE [LARGE SCALE GENOMIC DNA]</scope>
    <source>
        <strain evidence="3 4">FP15055 ss-10</strain>
    </source>
</reference>
<organism evidence="3 4">
    <name type="scientific">Cylindrobasidium torrendii FP15055 ss-10</name>
    <dbReference type="NCBI Taxonomy" id="1314674"/>
    <lineage>
        <taxon>Eukaryota</taxon>
        <taxon>Fungi</taxon>
        <taxon>Dikarya</taxon>
        <taxon>Basidiomycota</taxon>
        <taxon>Agaricomycotina</taxon>
        <taxon>Agaricomycetes</taxon>
        <taxon>Agaricomycetidae</taxon>
        <taxon>Agaricales</taxon>
        <taxon>Marasmiineae</taxon>
        <taxon>Physalacriaceae</taxon>
        <taxon>Cylindrobasidium</taxon>
    </lineage>
</organism>